<gene>
    <name evidence="1" type="ORF">CHU92_08985</name>
</gene>
<evidence type="ECO:0000313" key="1">
    <source>
        <dbReference type="EMBL" id="OYQ37020.1"/>
    </source>
</evidence>
<accession>A0A255Z8R2</accession>
<comment type="caution">
    <text evidence="1">The sequence shown here is derived from an EMBL/GenBank/DDBJ whole genome shotgun (WGS) entry which is preliminary data.</text>
</comment>
<protein>
    <submittedName>
        <fullName evidence="1">Uncharacterized protein</fullName>
    </submittedName>
</protein>
<dbReference type="EMBL" id="NOXV01000262">
    <property type="protein sequence ID" value="OYQ37020.1"/>
    <property type="molecule type" value="Genomic_DNA"/>
</dbReference>
<evidence type="ECO:0000313" key="2">
    <source>
        <dbReference type="Proteomes" id="UP000216605"/>
    </source>
</evidence>
<name>A0A255Z8R2_9FLAO</name>
<dbReference type="Proteomes" id="UP000216605">
    <property type="component" value="Unassembled WGS sequence"/>
</dbReference>
<sequence>MRLVFFVFIPVKSIYLLKLFTMISFNNMDFKSRVVYMPEVGEVLVSVVSLNELLMTEEGDYVNEKAQLIDEQIFYFVNDDEIDLPVKSLMSILSIGFV</sequence>
<dbReference type="AlphaFoldDB" id="A0A255Z8R2"/>
<reference evidence="1 2" key="1">
    <citation type="submission" date="2017-07" db="EMBL/GenBank/DDBJ databases">
        <title>Flavobacterium cyanobacteriorum sp. nov., isolated from cyanobacterial aggregates in a eutrophic lake.</title>
        <authorList>
            <person name="Cai H."/>
        </authorList>
    </citation>
    <scope>NUCLEOTIDE SEQUENCE [LARGE SCALE GENOMIC DNA]</scope>
    <source>
        <strain evidence="1 2">TH021</strain>
    </source>
</reference>
<proteinExistence type="predicted"/>
<keyword evidence="2" id="KW-1185">Reference proteome</keyword>
<organism evidence="1 2">
    <name type="scientific">Flavobacterium cyanobacteriorum</name>
    <dbReference type="NCBI Taxonomy" id="2022802"/>
    <lineage>
        <taxon>Bacteria</taxon>
        <taxon>Pseudomonadati</taxon>
        <taxon>Bacteroidota</taxon>
        <taxon>Flavobacteriia</taxon>
        <taxon>Flavobacteriales</taxon>
        <taxon>Flavobacteriaceae</taxon>
        <taxon>Flavobacterium</taxon>
    </lineage>
</organism>